<accession>R2PUR9</accession>
<feature type="domain" description="ATPase dynein-related AAA" evidence="1">
    <location>
        <begin position="54"/>
        <end position="115"/>
    </location>
</feature>
<dbReference type="SUPFAM" id="SSF52540">
    <property type="entry name" value="P-loop containing nucleoside triphosphate hydrolases"/>
    <property type="match status" value="1"/>
</dbReference>
<dbReference type="Pfam" id="PF07728">
    <property type="entry name" value="AAA_5"/>
    <property type="match status" value="1"/>
</dbReference>
<dbReference type="InterPro" id="IPR011704">
    <property type="entry name" value="ATPase_dyneun-rel_AAA"/>
</dbReference>
<proteinExistence type="predicted"/>
<name>R2PUR9_9ENTE</name>
<gene>
    <name evidence="2" type="ORF">UAS_01068</name>
</gene>
<dbReference type="EMBL" id="AJAP01000010">
    <property type="protein sequence ID" value="EOH88307.1"/>
    <property type="molecule type" value="Genomic_DNA"/>
</dbReference>
<protein>
    <recommendedName>
        <fullName evidence="1">ATPase dynein-related AAA domain-containing protein</fullName>
    </recommendedName>
</protein>
<dbReference type="InterPro" id="IPR027417">
    <property type="entry name" value="P-loop_NTPase"/>
</dbReference>
<organism evidence="2 3">
    <name type="scientific">Enterococcus asini ATCC 700915</name>
    <dbReference type="NCBI Taxonomy" id="1158606"/>
    <lineage>
        <taxon>Bacteria</taxon>
        <taxon>Bacillati</taxon>
        <taxon>Bacillota</taxon>
        <taxon>Bacilli</taxon>
        <taxon>Lactobacillales</taxon>
        <taxon>Enterococcaceae</taxon>
        <taxon>Enterococcus</taxon>
    </lineage>
</organism>
<keyword evidence="3" id="KW-1185">Reference proteome</keyword>
<dbReference type="GO" id="GO:0016887">
    <property type="term" value="F:ATP hydrolysis activity"/>
    <property type="evidence" value="ECO:0007669"/>
    <property type="project" value="InterPro"/>
</dbReference>
<evidence type="ECO:0000313" key="2">
    <source>
        <dbReference type="EMBL" id="EOH88307.1"/>
    </source>
</evidence>
<dbReference type="STRING" id="57732.RU94_GL000908"/>
<dbReference type="AlphaFoldDB" id="R2PUR9"/>
<dbReference type="Gene3D" id="3.40.50.300">
    <property type="entry name" value="P-loop containing nucleotide triphosphate hydrolases"/>
    <property type="match status" value="1"/>
</dbReference>
<dbReference type="PATRIC" id="fig|1158606.3.peg.1031"/>
<dbReference type="Proteomes" id="UP000013777">
    <property type="component" value="Unassembled WGS sequence"/>
</dbReference>
<comment type="caution">
    <text evidence="2">The sequence shown here is derived from an EMBL/GenBank/DDBJ whole genome shotgun (WGS) entry which is preliminary data.</text>
</comment>
<reference evidence="2 3" key="1">
    <citation type="submission" date="2013-02" db="EMBL/GenBank/DDBJ databases">
        <title>The Genome Sequence of Enterococcus asini ATCC_700915.</title>
        <authorList>
            <consortium name="The Broad Institute Genome Sequencing Platform"/>
            <consortium name="The Broad Institute Genome Sequencing Center for Infectious Disease"/>
            <person name="Earl A.M."/>
            <person name="Gilmore M.S."/>
            <person name="Lebreton F."/>
            <person name="Walker B."/>
            <person name="Young S.K."/>
            <person name="Zeng Q."/>
            <person name="Gargeya S."/>
            <person name="Fitzgerald M."/>
            <person name="Haas B."/>
            <person name="Abouelleil A."/>
            <person name="Alvarado L."/>
            <person name="Arachchi H.M."/>
            <person name="Berlin A.M."/>
            <person name="Chapman S.B."/>
            <person name="Dewar J."/>
            <person name="Goldberg J."/>
            <person name="Griggs A."/>
            <person name="Gujja S."/>
            <person name="Hansen M."/>
            <person name="Howarth C."/>
            <person name="Imamovic A."/>
            <person name="Larimer J."/>
            <person name="McCowan C."/>
            <person name="Murphy C."/>
            <person name="Neiman D."/>
            <person name="Pearson M."/>
            <person name="Priest M."/>
            <person name="Roberts A."/>
            <person name="Saif S."/>
            <person name="Shea T."/>
            <person name="Sisk P."/>
            <person name="Sykes S."/>
            <person name="Wortman J."/>
            <person name="Nusbaum C."/>
            <person name="Birren B."/>
        </authorList>
    </citation>
    <scope>NUCLEOTIDE SEQUENCE [LARGE SCALE GENOMIC DNA]</scope>
    <source>
        <strain evidence="2 3">ATCC 700915</strain>
    </source>
</reference>
<evidence type="ECO:0000259" key="1">
    <source>
        <dbReference type="Pfam" id="PF07728"/>
    </source>
</evidence>
<sequence>MKTPYAVTSGREFSKLERMMIWEKPASHQTGEVELRVASEIKENWDDPELKIFNVLLEGDAGSGKTELAKALSYQLQLPYTKVTCFADMDKSDVFGALLPVTENREEDGELLEAIYQTDSLQAVLDLVARHFSLTQMAAKEKLAQLVERIENTAENPVQYRFYPSEILRALEKGYLL</sequence>
<dbReference type="HOGENOM" id="CLU_1515617_0_0_9"/>
<dbReference type="eggNOG" id="COG0714">
    <property type="taxonomic scope" value="Bacteria"/>
</dbReference>
<dbReference type="GO" id="GO:0005524">
    <property type="term" value="F:ATP binding"/>
    <property type="evidence" value="ECO:0007669"/>
    <property type="project" value="InterPro"/>
</dbReference>
<evidence type="ECO:0000313" key="3">
    <source>
        <dbReference type="Proteomes" id="UP000013777"/>
    </source>
</evidence>